<keyword evidence="2 5" id="KW-0808">Transferase</keyword>
<dbReference type="PANTHER" id="PTHR43464">
    <property type="entry name" value="METHYLTRANSFERASE"/>
    <property type="match status" value="1"/>
</dbReference>
<dbReference type="GO" id="GO:0032259">
    <property type="term" value="P:methylation"/>
    <property type="evidence" value="ECO:0007669"/>
    <property type="project" value="UniProtKB-KW"/>
</dbReference>
<comment type="caution">
    <text evidence="5">The sequence shown here is derived from an EMBL/GenBank/DDBJ whole genome shotgun (WGS) entry which is preliminary data.</text>
</comment>
<protein>
    <submittedName>
        <fullName evidence="5">Class I SAM-dependent methyltransferase</fullName>
    </submittedName>
</protein>
<keyword evidence="1 5" id="KW-0489">Methyltransferase</keyword>
<dbReference type="EMBL" id="DTFI01000080">
    <property type="protein sequence ID" value="HGI43380.1"/>
    <property type="molecule type" value="Genomic_DNA"/>
</dbReference>
<dbReference type="GO" id="GO:0008168">
    <property type="term" value="F:methyltransferase activity"/>
    <property type="evidence" value="ECO:0007669"/>
    <property type="project" value="UniProtKB-KW"/>
</dbReference>
<evidence type="ECO:0000256" key="1">
    <source>
        <dbReference type="ARBA" id="ARBA00022603"/>
    </source>
</evidence>
<dbReference type="InterPro" id="IPR041698">
    <property type="entry name" value="Methyltransf_25"/>
</dbReference>
<dbReference type="PANTHER" id="PTHR43464:SF19">
    <property type="entry name" value="UBIQUINONE BIOSYNTHESIS O-METHYLTRANSFERASE, MITOCHONDRIAL"/>
    <property type="match status" value="1"/>
</dbReference>
<name>A0A7C4F9N8_THEPE</name>
<reference evidence="5" key="1">
    <citation type="journal article" date="2020" name="mSystems">
        <title>Genome- and Community-Level Interaction Insights into Carbon Utilization and Element Cycling Functions of Hydrothermarchaeota in Hydrothermal Sediment.</title>
        <authorList>
            <person name="Zhou Z."/>
            <person name="Liu Y."/>
            <person name="Xu W."/>
            <person name="Pan J."/>
            <person name="Luo Z.H."/>
            <person name="Li M."/>
        </authorList>
    </citation>
    <scope>NUCLEOTIDE SEQUENCE [LARGE SCALE GENOMIC DNA]</scope>
    <source>
        <strain evidence="5">SpSt-735</strain>
    </source>
</reference>
<evidence type="ECO:0000256" key="3">
    <source>
        <dbReference type="ARBA" id="ARBA00022691"/>
    </source>
</evidence>
<organism evidence="5">
    <name type="scientific">Thermofilum pendens</name>
    <dbReference type="NCBI Taxonomy" id="2269"/>
    <lineage>
        <taxon>Archaea</taxon>
        <taxon>Thermoproteota</taxon>
        <taxon>Thermoprotei</taxon>
        <taxon>Thermofilales</taxon>
        <taxon>Thermofilaceae</taxon>
        <taxon>Thermofilum</taxon>
    </lineage>
</organism>
<dbReference type="SUPFAM" id="SSF53335">
    <property type="entry name" value="S-adenosyl-L-methionine-dependent methyltransferases"/>
    <property type="match status" value="1"/>
</dbReference>
<gene>
    <name evidence="5" type="ORF">ENV17_03225</name>
</gene>
<keyword evidence="3" id="KW-0949">S-adenosyl-L-methionine</keyword>
<sequence>MSRRDFFALYYDLLYSHRDIRAEVDFLEEVFESYSLVKVKKVLDVGCGTGFHSIELAKRGYKVMGVDLSPEMVEIARSKAKDFPNVSFLQADATKLGFFEEFDAAIAMYGVISYFISDTELLSFLGSVRRALKPGAVFVFDTWNLIGVHGKRVYYETPFASFRKAGSMLAVKEEQWRVDFVEQVADAEIDWSIIDLAKGSVEVFSHKLKLRLFTLRELIHVLRETGFELCKAYEDYSKRPFTEESPEIVVIARASGAQTQA</sequence>
<accession>A0A7C4F9N8</accession>
<evidence type="ECO:0000313" key="5">
    <source>
        <dbReference type="EMBL" id="HGI43380.1"/>
    </source>
</evidence>
<evidence type="ECO:0000259" key="4">
    <source>
        <dbReference type="Pfam" id="PF13649"/>
    </source>
</evidence>
<dbReference type="AlphaFoldDB" id="A0A7C4F9N8"/>
<dbReference type="Pfam" id="PF13649">
    <property type="entry name" value="Methyltransf_25"/>
    <property type="match status" value="1"/>
</dbReference>
<evidence type="ECO:0000256" key="2">
    <source>
        <dbReference type="ARBA" id="ARBA00022679"/>
    </source>
</evidence>
<feature type="domain" description="Methyltransferase" evidence="4">
    <location>
        <begin position="42"/>
        <end position="135"/>
    </location>
</feature>
<dbReference type="Gene3D" id="3.40.50.150">
    <property type="entry name" value="Vaccinia Virus protein VP39"/>
    <property type="match status" value="1"/>
</dbReference>
<dbReference type="CDD" id="cd02440">
    <property type="entry name" value="AdoMet_MTases"/>
    <property type="match status" value="1"/>
</dbReference>
<proteinExistence type="predicted"/>
<dbReference type="InterPro" id="IPR029063">
    <property type="entry name" value="SAM-dependent_MTases_sf"/>
</dbReference>
<dbReference type="Gene3D" id="2.20.25.110">
    <property type="entry name" value="S-adenosyl-L-methionine-dependent methyltransferases"/>
    <property type="match status" value="1"/>
</dbReference>